<protein>
    <submittedName>
        <fullName evidence="1">Uncharacterized protein</fullName>
    </submittedName>
</protein>
<organism evidence="1 2">
    <name type="scientific">Paspalum notatum var. saurae</name>
    <dbReference type="NCBI Taxonomy" id="547442"/>
    <lineage>
        <taxon>Eukaryota</taxon>
        <taxon>Viridiplantae</taxon>
        <taxon>Streptophyta</taxon>
        <taxon>Embryophyta</taxon>
        <taxon>Tracheophyta</taxon>
        <taxon>Spermatophyta</taxon>
        <taxon>Magnoliopsida</taxon>
        <taxon>Liliopsida</taxon>
        <taxon>Poales</taxon>
        <taxon>Poaceae</taxon>
        <taxon>PACMAD clade</taxon>
        <taxon>Panicoideae</taxon>
        <taxon>Andropogonodae</taxon>
        <taxon>Paspaleae</taxon>
        <taxon>Paspalinae</taxon>
        <taxon>Paspalum</taxon>
    </lineage>
</organism>
<dbReference type="AlphaFoldDB" id="A0AAQ3X841"/>
<gene>
    <name evidence="1" type="ORF">U9M48_035773</name>
</gene>
<accession>A0AAQ3X841</accession>
<keyword evidence="2" id="KW-1185">Reference proteome</keyword>
<evidence type="ECO:0000313" key="1">
    <source>
        <dbReference type="EMBL" id="WVZ89353.1"/>
    </source>
</evidence>
<evidence type="ECO:0000313" key="2">
    <source>
        <dbReference type="Proteomes" id="UP001341281"/>
    </source>
</evidence>
<reference evidence="1 2" key="1">
    <citation type="submission" date="2024-02" db="EMBL/GenBank/DDBJ databases">
        <title>High-quality chromosome-scale genome assembly of Pensacola bahiagrass (Paspalum notatum Flugge var. saurae).</title>
        <authorList>
            <person name="Vega J.M."/>
            <person name="Podio M."/>
            <person name="Orjuela J."/>
            <person name="Siena L.A."/>
            <person name="Pessino S.C."/>
            <person name="Combes M.C."/>
            <person name="Mariac C."/>
            <person name="Albertini E."/>
            <person name="Pupilli F."/>
            <person name="Ortiz J.P.A."/>
            <person name="Leblanc O."/>
        </authorList>
    </citation>
    <scope>NUCLEOTIDE SEQUENCE [LARGE SCALE GENOMIC DNA]</scope>
    <source>
        <strain evidence="1">R1</strain>
        <tissue evidence="1">Leaf</tissue>
    </source>
</reference>
<sequence>MTPRLPQPPSTGVLLVPYSTTHRAAPTFQMVCLLMHDSHKPNLNHTLCYVKGTLSIVLDRILLYGLACLSRLSGLSAPPLITAYSSVTIWCPSAPSARQ</sequence>
<proteinExistence type="predicted"/>
<dbReference type="EMBL" id="CP144752">
    <property type="protein sequence ID" value="WVZ89353.1"/>
    <property type="molecule type" value="Genomic_DNA"/>
</dbReference>
<name>A0AAQ3X841_PASNO</name>
<dbReference type="Proteomes" id="UP001341281">
    <property type="component" value="Chromosome 08"/>
</dbReference>